<evidence type="ECO:0000256" key="3">
    <source>
        <dbReference type="ARBA" id="ARBA00022448"/>
    </source>
</evidence>
<evidence type="ECO:0000259" key="18">
    <source>
        <dbReference type="Pfam" id="PF07715"/>
    </source>
</evidence>
<evidence type="ECO:0000256" key="13">
    <source>
        <dbReference type="ARBA" id="ARBA00023237"/>
    </source>
</evidence>
<dbReference type="InterPro" id="IPR037066">
    <property type="entry name" value="Plug_dom_sf"/>
</dbReference>
<dbReference type="PANTHER" id="PTHR32552">
    <property type="entry name" value="FERRICHROME IRON RECEPTOR-RELATED"/>
    <property type="match status" value="1"/>
</dbReference>
<evidence type="ECO:0000256" key="12">
    <source>
        <dbReference type="ARBA" id="ARBA00023170"/>
    </source>
</evidence>
<dbReference type="InterPro" id="IPR010105">
    <property type="entry name" value="TonB_sidphr_rcpt"/>
</dbReference>
<dbReference type="InterPro" id="IPR036942">
    <property type="entry name" value="Beta-barrel_TonB_sf"/>
</dbReference>
<keyword evidence="5" id="KW-0410">Iron transport</keyword>
<keyword evidence="9" id="KW-0406">Ion transport</keyword>
<dbReference type="SUPFAM" id="SSF56935">
    <property type="entry name" value="Porins"/>
    <property type="match status" value="1"/>
</dbReference>
<evidence type="ECO:0000256" key="8">
    <source>
        <dbReference type="ARBA" id="ARBA00023004"/>
    </source>
</evidence>
<accession>A0ABT8CA10</accession>
<evidence type="ECO:0000256" key="9">
    <source>
        <dbReference type="ARBA" id="ARBA00023065"/>
    </source>
</evidence>
<dbReference type="InterPro" id="IPR039426">
    <property type="entry name" value="TonB-dep_rcpt-like"/>
</dbReference>
<keyword evidence="11 14" id="KW-0472">Membrane</keyword>
<evidence type="ECO:0000313" key="20">
    <source>
        <dbReference type="Proteomes" id="UP001236663"/>
    </source>
</evidence>
<evidence type="ECO:0000256" key="10">
    <source>
        <dbReference type="ARBA" id="ARBA00023077"/>
    </source>
</evidence>
<dbReference type="PANTHER" id="PTHR32552:SF68">
    <property type="entry name" value="FERRICHROME OUTER MEMBRANE TRANSPORTER_PHAGE RECEPTOR"/>
    <property type="match status" value="1"/>
</dbReference>
<evidence type="ECO:0000256" key="14">
    <source>
        <dbReference type="PROSITE-ProRule" id="PRU01360"/>
    </source>
</evidence>
<evidence type="ECO:0000256" key="7">
    <source>
        <dbReference type="ARBA" id="ARBA00022729"/>
    </source>
</evidence>
<feature type="chain" id="PRO_5046783883" evidence="16">
    <location>
        <begin position="22"/>
        <end position="793"/>
    </location>
</feature>
<keyword evidence="13 14" id="KW-0998">Cell outer membrane</keyword>
<evidence type="ECO:0000313" key="19">
    <source>
        <dbReference type="EMBL" id="MDN3689614.1"/>
    </source>
</evidence>
<dbReference type="Gene3D" id="2.60.40.1120">
    <property type="entry name" value="Carboxypeptidase-like, regulatory domain"/>
    <property type="match status" value="1"/>
</dbReference>
<comment type="similarity">
    <text evidence="2 14 15">Belongs to the TonB-dependent receptor family.</text>
</comment>
<name>A0ABT8CA10_9BACT</name>
<dbReference type="EMBL" id="JAUFQS010000041">
    <property type="protein sequence ID" value="MDN3689614.1"/>
    <property type="molecule type" value="Genomic_DNA"/>
</dbReference>
<dbReference type="CDD" id="cd01347">
    <property type="entry name" value="ligand_gated_channel"/>
    <property type="match status" value="1"/>
</dbReference>
<sequence length="793" mass="86808">MKLKSISLILFTLGFGFAAWAQNASIKGTVTSADELPLEFVNVGIQGLSKGATTDRLGTYEIKNIPPGTYEIFASLVGAERQTKTIQLQPGQKVELSFRLQESSTQLAEVVVSDQFSNRFYEDSAFTVAKLPLKDLENPQVYQSISSKLLKEQVVTNMNDAMKNATGVTRLWESTGRGGDGAEYYSMRGFSVQPTMVNGLPSVNNGALDPANIESIDVIKGPSGTLFGSPLISYGGLINVSTKRPLNILKGEIGFITGSFGLNRVTGDINLPLSDQAFMRVNTAYQSQNTFQDAGNRKSFYIAPSFKLKASDRLTFLINTEFLDSEAANAPMIFLNRNAPLSFTSIDLFEDNYFRSYTSNDLTMRNTTFAIQAQAMYEISDSWTSQTALSRSSTKSAGYYHYLWDQSNGDEFVRFISNRNGQTLTTDIQQNFIGEFSLGKFENKMVVGLDFYESGLLDGSSGWLANGTVSLQEGTDTGDLTRAGVDDILKGTFVGNSMAKTQVVSAYVSDVIAFTPKLSAMASLRVDRFSDQSENLSEEERNEQVALSPKFGLVYQPIKDKVSLFGNYMNGFVNVAPRQVSNADGSNPRVESFSPEQANQWELGVKTSLYKDKLAATLSYYSIGIDNRIMIDPANINNFIQGGSVESKGLEFSLVANPINGLNIVAGYSKNTSEVTGDNPENGYLGMRPEEAGPDRLINFWASYTAPQGPLKGFGLGFGGNAASEHLTLNRSTTGTFALPPYEVFNASLSYSGPQYLLALKVNNLTDELYYSGWSTVTPQNTRNISLALNYRF</sequence>
<dbReference type="Gene3D" id="2.170.130.10">
    <property type="entry name" value="TonB-dependent receptor, plug domain"/>
    <property type="match status" value="1"/>
</dbReference>
<dbReference type="Pfam" id="PF13715">
    <property type="entry name" value="CarbopepD_reg_2"/>
    <property type="match status" value="1"/>
</dbReference>
<protein>
    <submittedName>
        <fullName evidence="19">TonB-dependent receptor</fullName>
    </submittedName>
</protein>
<dbReference type="NCBIfam" id="TIGR01783">
    <property type="entry name" value="TonB-siderophor"/>
    <property type="match status" value="1"/>
</dbReference>
<evidence type="ECO:0000256" key="6">
    <source>
        <dbReference type="ARBA" id="ARBA00022692"/>
    </source>
</evidence>
<keyword evidence="3 14" id="KW-0813">Transport</keyword>
<dbReference type="RefSeq" id="WP_163385353.1">
    <property type="nucleotide sequence ID" value="NZ_JAUFQS010000041.1"/>
</dbReference>
<evidence type="ECO:0000256" key="11">
    <source>
        <dbReference type="ARBA" id="ARBA00023136"/>
    </source>
</evidence>
<keyword evidence="8" id="KW-0408">Iron</keyword>
<dbReference type="InterPro" id="IPR000531">
    <property type="entry name" value="Beta-barrel_TonB"/>
</dbReference>
<dbReference type="InterPro" id="IPR012910">
    <property type="entry name" value="Plug_dom"/>
</dbReference>
<keyword evidence="6 14" id="KW-0812">Transmembrane</keyword>
<keyword evidence="7 16" id="KW-0732">Signal</keyword>
<keyword evidence="10 15" id="KW-0798">TonB box</keyword>
<keyword evidence="12 19" id="KW-0675">Receptor</keyword>
<comment type="subcellular location">
    <subcellularLocation>
        <location evidence="1 14">Cell outer membrane</location>
        <topology evidence="1 14">Multi-pass membrane protein</topology>
    </subcellularLocation>
</comment>
<evidence type="ECO:0000256" key="5">
    <source>
        <dbReference type="ARBA" id="ARBA00022496"/>
    </source>
</evidence>
<feature type="domain" description="TonB-dependent receptor plug" evidence="18">
    <location>
        <begin position="137"/>
        <end position="229"/>
    </location>
</feature>
<proteinExistence type="inferred from homology"/>
<dbReference type="Pfam" id="PF00593">
    <property type="entry name" value="TonB_dep_Rec_b-barrel"/>
    <property type="match status" value="1"/>
</dbReference>
<reference evidence="20" key="1">
    <citation type="journal article" date="2019" name="Int. J. Syst. Evol. Microbiol.">
        <title>The Global Catalogue of Microorganisms (GCM) 10K type strain sequencing project: providing services to taxonomists for standard genome sequencing and annotation.</title>
        <authorList>
            <consortium name="The Broad Institute Genomics Platform"/>
            <consortium name="The Broad Institute Genome Sequencing Center for Infectious Disease"/>
            <person name="Wu L."/>
            <person name="Ma J."/>
        </authorList>
    </citation>
    <scope>NUCLEOTIDE SEQUENCE [LARGE SCALE GENOMIC DNA]</scope>
    <source>
        <strain evidence="20">CECT 7706</strain>
    </source>
</reference>
<evidence type="ECO:0000256" key="16">
    <source>
        <dbReference type="SAM" id="SignalP"/>
    </source>
</evidence>
<evidence type="ECO:0000256" key="2">
    <source>
        <dbReference type="ARBA" id="ARBA00009810"/>
    </source>
</evidence>
<evidence type="ECO:0000259" key="17">
    <source>
        <dbReference type="Pfam" id="PF00593"/>
    </source>
</evidence>
<feature type="domain" description="TonB-dependent receptor-like beta-barrel" evidence="17">
    <location>
        <begin position="344"/>
        <end position="765"/>
    </location>
</feature>
<dbReference type="Gene3D" id="2.40.170.20">
    <property type="entry name" value="TonB-dependent receptor, beta-barrel domain"/>
    <property type="match status" value="1"/>
</dbReference>
<dbReference type="Proteomes" id="UP001236663">
    <property type="component" value="Unassembled WGS sequence"/>
</dbReference>
<comment type="caution">
    <text evidence="19">The sequence shown here is derived from an EMBL/GenBank/DDBJ whole genome shotgun (WGS) entry which is preliminary data.</text>
</comment>
<organism evidence="19 20">
    <name type="scientific">Cyclobacterium jeungdonense</name>
    <dbReference type="NCBI Taxonomy" id="708087"/>
    <lineage>
        <taxon>Bacteria</taxon>
        <taxon>Pseudomonadati</taxon>
        <taxon>Bacteroidota</taxon>
        <taxon>Cytophagia</taxon>
        <taxon>Cytophagales</taxon>
        <taxon>Cyclobacteriaceae</taxon>
        <taxon>Cyclobacterium</taxon>
    </lineage>
</organism>
<feature type="signal peptide" evidence="16">
    <location>
        <begin position="1"/>
        <end position="21"/>
    </location>
</feature>
<keyword evidence="4 14" id="KW-1134">Transmembrane beta strand</keyword>
<evidence type="ECO:0000256" key="1">
    <source>
        <dbReference type="ARBA" id="ARBA00004571"/>
    </source>
</evidence>
<dbReference type="Pfam" id="PF07715">
    <property type="entry name" value="Plug"/>
    <property type="match status" value="1"/>
</dbReference>
<gene>
    <name evidence="19" type="ORF">QWZ15_17450</name>
</gene>
<keyword evidence="20" id="KW-1185">Reference proteome</keyword>
<dbReference type="PROSITE" id="PS52016">
    <property type="entry name" value="TONB_DEPENDENT_REC_3"/>
    <property type="match status" value="1"/>
</dbReference>
<evidence type="ECO:0000256" key="4">
    <source>
        <dbReference type="ARBA" id="ARBA00022452"/>
    </source>
</evidence>
<dbReference type="SUPFAM" id="SSF49464">
    <property type="entry name" value="Carboxypeptidase regulatory domain-like"/>
    <property type="match status" value="1"/>
</dbReference>
<evidence type="ECO:0000256" key="15">
    <source>
        <dbReference type="RuleBase" id="RU003357"/>
    </source>
</evidence>
<dbReference type="InterPro" id="IPR008969">
    <property type="entry name" value="CarboxyPept-like_regulatory"/>
</dbReference>